<gene>
    <name evidence="2" type="ORF">GGI25_006314</name>
</gene>
<reference evidence="2" key="1">
    <citation type="submission" date="2022-07" db="EMBL/GenBank/DDBJ databases">
        <title>Phylogenomic reconstructions and comparative analyses of Kickxellomycotina fungi.</title>
        <authorList>
            <person name="Reynolds N.K."/>
            <person name="Stajich J.E."/>
            <person name="Barry K."/>
            <person name="Grigoriev I.V."/>
            <person name="Crous P."/>
            <person name="Smith M.E."/>
        </authorList>
    </citation>
    <scope>NUCLEOTIDE SEQUENCE</scope>
    <source>
        <strain evidence="2">NRRL 3115</strain>
    </source>
</reference>
<evidence type="ECO:0000313" key="2">
    <source>
        <dbReference type="EMBL" id="KAJ2668900.1"/>
    </source>
</evidence>
<name>A0A9W8KUX3_9FUNG</name>
<organism evidence="2 3">
    <name type="scientific">Coemansia spiralis</name>
    <dbReference type="NCBI Taxonomy" id="417178"/>
    <lineage>
        <taxon>Eukaryota</taxon>
        <taxon>Fungi</taxon>
        <taxon>Fungi incertae sedis</taxon>
        <taxon>Zoopagomycota</taxon>
        <taxon>Kickxellomycotina</taxon>
        <taxon>Kickxellomycetes</taxon>
        <taxon>Kickxellales</taxon>
        <taxon>Kickxellaceae</taxon>
        <taxon>Coemansia</taxon>
    </lineage>
</organism>
<feature type="region of interest" description="Disordered" evidence="1">
    <location>
        <begin position="1"/>
        <end position="41"/>
    </location>
</feature>
<evidence type="ECO:0000313" key="3">
    <source>
        <dbReference type="Proteomes" id="UP001151518"/>
    </source>
</evidence>
<dbReference type="AlphaFoldDB" id="A0A9W8KUX3"/>
<dbReference type="Proteomes" id="UP001151518">
    <property type="component" value="Unassembled WGS sequence"/>
</dbReference>
<accession>A0A9W8KUX3</accession>
<sequence>MDTRPKSSKAQDIPPPSKFRKTNDSRTQEQKILESGSPTERLLARSPNYTACCELYPKALRDTINENPDGAILAKRDPKVTQQAEKLHRERIRRETENSMMFPEQEIYFYPSVARRNTIGTNK</sequence>
<proteinExistence type="predicted"/>
<protein>
    <submittedName>
        <fullName evidence="2">Uncharacterized protein</fullName>
    </submittedName>
</protein>
<comment type="caution">
    <text evidence="2">The sequence shown here is derived from an EMBL/GenBank/DDBJ whole genome shotgun (WGS) entry which is preliminary data.</text>
</comment>
<evidence type="ECO:0000256" key="1">
    <source>
        <dbReference type="SAM" id="MobiDB-lite"/>
    </source>
</evidence>
<dbReference type="EMBL" id="JANBTW010000171">
    <property type="protein sequence ID" value="KAJ2668900.1"/>
    <property type="molecule type" value="Genomic_DNA"/>
</dbReference>
<dbReference type="OrthoDB" id="204405at2759"/>
<feature type="compositionally biased region" description="Basic and acidic residues" evidence="1">
    <location>
        <begin position="21"/>
        <end position="32"/>
    </location>
</feature>